<gene>
    <name evidence="2" type="ORF">LCGC14_1880510</name>
</gene>
<feature type="region of interest" description="Disordered" evidence="1">
    <location>
        <begin position="98"/>
        <end position="126"/>
    </location>
</feature>
<accession>A0A0F9G2F3</accession>
<evidence type="ECO:0000256" key="1">
    <source>
        <dbReference type="SAM" id="MobiDB-lite"/>
    </source>
</evidence>
<protein>
    <submittedName>
        <fullName evidence="2">Uncharacterized protein</fullName>
    </submittedName>
</protein>
<sequence length="126" mass="13786">MPRFTRIVFFLLLSSITLASCGWRTTGLENGFSDEPSTSPPRFEFSPEIRVTITDSFSDVTGGADHLSVGGSLIRLVLWLHNLMAEFAAECGGVRELHAPIRRSTQRPHNDGRADAEEEDAPDVAG</sequence>
<organism evidence="2">
    <name type="scientific">marine sediment metagenome</name>
    <dbReference type="NCBI Taxonomy" id="412755"/>
    <lineage>
        <taxon>unclassified sequences</taxon>
        <taxon>metagenomes</taxon>
        <taxon>ecological metagenomes</taxon>
    </lineage>
</organism>
<name>A0A0F9G2F3_9ZZZZ</name>
<reference evidence="2" key="1">
    <citation type="journal article" date="2015" name="Nature">
        <title>Complex archaea that bridge the gap between prokaryotes and eukaryotes.</title>
        <authorList>
            <person name="Spang A."/>
            <person name="Saw J.H."/>
            <person name="Jorgensen S.L."/>
            <person name="Zaremba-Niedzwiedzka K."/>
            <person name="Martijn J."/>
            <person name="Lind A.E."/>
            <person name="van Eijk R."/>
            <person name="Schleper C."/>
            <person name="Guy L."/>
            <person name="Ettema T.J."/>
        </authorList>
    </citation>
    <scope>NUCLEOTIDE SEQUENCE</scope>
</reference>
<evidence type="ECO:0000313" key="2">
    <source>
        <dbReference type="EMBL" id="KKL92854.1"/>
    </source>
</evidence>
<feature type="compositionally biased region" description="Acidic residues" evidence="1">
    <location>
        <begin position="116"/>
        <end position="126"/>
    </location>
</feature>
<proteinExistence type="predicted"/>
<dbReference type="EMBL" id="LAZR01019354">
    <property type="protein sequence ID" value="KKL92854.1"/>
    <property type="molecule type" value="Genomic_DNA"/>
</dbReference>
<comment type="caution">
    <text evidence="2">The sequence shown here is derived from an EMBL/GenBank/DDBJ whole genome shotgun (WGS) entry which is preliminary data.</text>
</comment>
<dbReference type="PROSITE" id="PS51257">
    <property type="entry name" value="PROKAR_LIPOPROTEIN"/>
    <property type="match status" value="1"/>
</dbReference>
<dbReference type="AlphaFoldDB" id="A0A0F9G2F3"/>
<feature type="non-terminal residue" evidence="2">
    <location>
        <position position="126"/>
    </location>
</feature>